<keyword evidence="3" id="KW-1185">Reference proteome</keyword>
<dbReference type="RefSeq" id="WP_156515287.1">
    <property type="nucleotide sequence ID" value="NZ_CP015961.1"/>
</dbReference>
<evidence type="ECO:0000313" key="2">
    <source>
        <dbReference type="EMBL" id="ANI92961.1"/>
    </source>
</evidence>
<keyword evidence="1" id="KW-0812">Transmembrane</keyword>
<protein>
    <submittedName>
        <fullName evidence="2">Uncharacterized protein</fullName>
    </submittedName>
</protein>
<evidence type="ECO:0000313" key="3">
    <source>
        <dbReference type="Proteomes" id="UP000186104"/>
    </source>
</evidence>
<reference evidence="2 3" key="1">
    <citation type="submission" date="2016-06" db="EMBL/GenBank/DDBJ databases">
        <title>Complete genome sequence of a saline-alkali tolerant type strain Dietzia timorensis ID05-A0528T.</title>
        <authorList>
            <person name="Wu X."/>
        </authorList>
    </citation>
    <scope>NUCLEOTIDE SEQUENCE [LARGE SCALE GENOMIC DNA]</scope>
    <source>
        <strain evidence="2 3">ID05-A0528</strain>
    </source>
</reference>
<name>A0A173LN58_9ACTN</name>
<dbReference type="Proteomes" id="UP000186104">
    <property type="component" value="Chromosome"/>
</dbReference>
<accession>A0A173LN58</accession>
<evidence type="ECO:0000256" key="1">
    <source>
        <dbReference type="SAM" id="Phobius"/>
    </source>
</evidence>
<dbReference type="KEGG" id="dtm:BJL86_2196"/>
<feature type="transmembrane region" description="Helical" evidence="1">
    <location>
        <begin position="23"/>
        <end position="41"/>
    </location>
</feature>
<gene>
    <name evidence="2" type="ORF">BJL86_2196</name>
</gene>
<keyword evidence="1" id="KW-1133">Transmembrane helix</keyword>
<keyword evidence="1" id="KW-0472">Membrane</keyword>
<dbReference type="EMBL" id="CP015961">
    <property type="protein sequence ID" value="ANI92961.1"/>
    <property type="molecule type" value="Genomic_DNA"/>
</dbReference>
<organism evidence="2 3">
    <name type="scientific">Dietzia timorensis</name>
    <dbReference type="NCBI Taxonomy" id="499555"/>
    <lineage>
        <taxon>Bacteria</taxon>
        <taxon>Bacillati</taxon>
        <taxon>Actinomycetota</taxon>
        <taxon>Actinomycetes</taxon>
        <taxon>Mycobacteriales</taxon>
        <taxon>Dietziaceae</taxon>
        <taxon>Dietzia</taxon>
    </lineage>
</organism>
<dbReference type="AlphaFoldDB" id="A0A173LN58"/>
<proteinExistence type="predicted"/>
<sequence>MDLSVQIGQGIPDVPGLPAVDPLYKGIGAMVVGAILGGFVLRQGIGSLYWGIS</sequence>